<evidence type="ECO:0000256" key="1">
    <source>
        <dbReference type="ARBA" id="ARBA00022491"/>
    </source>
</evidence>
<dbReference type="InterPro" id="IPR036271">
    <property type="entry name" value="Tet_transcr_reg_TetR-rel_C_sf"/>
</dbReference>
<evidence type="ECO:0000256" key="5">
    <source>
        <dbReference type="PROSITE-ProRule" id="PRU00335"/>
    </source>
</evidence>
<dbReference type="Pfam" id="PF13977">
    <property type="entry name" value="TetR_C_6"/>
    <property type="match status" value="1"/>
</dbReference>
<sequence>MPRVSEDHLTARREQILVAARACFLRKGLHHTSMQDLIKEAGLSVGAVYRYFKSKDEIIAAIAEGVVGGISEQIDRIADRRLPLFDSLALILDVIDEQTRPEGAMPIALQVWAESTIDPAISRIVNDRYRGLRGRLRVLVEHAAESGELPPGADVDEVTSAFYAMIPGYGLQRLLLGDLDKHSFLRGVRALYDVR</sequence>
<dbReference type="SUPFAM" id="SSF48498">
    <property type="entry name" value="Tetracyclin repressor-like, C-terminal domain"/>
    <property type="match status" value="1"/>
</dbReference>
<comment type="caution">
    <text evidence="7">The sequence shown here is derived from an EMBL/GenBank/DDBJ whole genome shotgun (WGS) entry which is preliminary data.</text>
</comment>
<keyword evidence="3 5" id="KW-0238">DNA-binding</keyword>
<dbReference type="PROSITE" id="PS50977">
    <property type="entry name" value="HTH_TETR_2"/>
    <property type="match status" value="1"/>
</dbReference>
<evidence type="ECO:0000313" key="7">
    <source>
        <dbReference type="EMBL" id="MBB4696728.1"/>
    </source>
</evidence>
<dbReference type="EMBL" id="JACHMF010000001">
    <property type="protein sequence ID" value="MBB4696728.1"/>
    <property type="molecule type" value="Genomic_DNA"/>
</dbReference>
<dbReference type="PRINTS" id="PR00455">
    <property type="entry name" value="HTHTETR"/>
</dbReference>
<dbReference type="Gene3D" id="1.10.357.10">
    <property type="entry name" value="Tetracycline Repressor, domain 2"/>
    <property type="match status" value="1"/>
</dbReference>
<feature type="DNA-binding region" description="H-T-H motif" evidence="5">
    <location>
        <begin position="33"/>
        <end position="52"/>
    </location>
</feature>
<evidence type="ECO:0000259" key="6">
    <source>
        <dbReference type="PROSITE" id="PS50977"/>
    </source>
</evidence>
<evidence type="ECO:0000256" key="4">
    <source>
        <dbReference type="ARBA" id="ARBA00023163"/>
    </source>
</evidence>
<dbReference type="AlphaFoldDB" id="A0A7W7G3W3"/>
<protein>
    <submittedName>
        <fullName evidence="7">AcrR family transcriptional regulator</fullName>
    </submittedName>
</protein>
<dbReference type="PANTHER" id="PTHR47506:SF6">
    <property type="entry name" value="HTH-TYPE TRANSCRIPTIONAL REPRESSOR NEMR"/>
    <property type="match status" value="1"/>
</dbReference>
<dbReference type="Gene3D" id="1.10.10.60">
    <property type="entry name" value="Homeodomain-like"/>
    <property type="match status" value="1"/>
</dbReference>
<dbReference type="SUPFAM" id="SSF46689">
    <property type="entry name" value="Homeodomain-like"/>
    <property type="match status" value="1"/>
</dbReference>
<gene>
    <name evidence="7" type="ORF">BKA14_006876</name>
</gene>
<keyword evidence="1" id="KW-0678">Repressor</keyword>
<accession>A0A7W7G3W3</accession>
<dbReference type="RefSeq" id="WP_184954936.1">
    <property type="nucleotide sequence ID" value="NZ_BOMC01000020.1"/>
</dbReference>
<keyword evidence="4" id="KW-0804">Transcription</keyword>
<keyword evidence="2" id="KW-0805">Transcription regulation</keyword>
<dbReference type="InterPro" id="IPR039538">
    <property type="entry name" value="BetI_C"/>
</dbReference>
<keyword evidence="8" id="KW-1185">Reference proteome</keyword>
<name>A0A7W7G3W3_9ACTN</name>
<reference evidence="7 8" key="1">
    <citation type="submission" date="2020-08" db="EMBL/GenBank/DDBJ databases">
        <title>Sequencing the genomes of 1000 actinobacteria strains.</title>
        <authorList>
            <person name="Klenk H.-P."/>
        </authorList>
    </citation>
    <scope>NUCLEOTIDE SEQUENCE [LARGE SCALE GENOMIC DNA]</scope>
    <source>
        <strain evidence="7 8">DSM 45518</strain>
    </source>
</reference>
<evidence type="ECO:0000313" key="8">
    <source>
        <dbReference type="Proteomes" id="UP000542742"/>
    </source>
</evidence>
<feature type="domain" description="HTH tetR-type" evidence="6">
    <location>
        <begin position="10"/>
        <end position="70"/>
    </location>
</feature>
<dbReference type="InterPro" id="IPR023772">
    <property type="entry name" value="DNA-bd_HTH_TetR-type_CS"/>
</dbReference>
<organism evidence="7 8">
    <name type="scientific">Paractinoplanes abujensis</name>
    <dbReference type="NCBI Taxonomy" id="882441"/>
    <lineage>
        <taxon>Bacteria</taxon>
        <taxon>Bacillati</taxon>
        <taxon>Actinomycetota</taxon>
        <taxon>Actinomycetes</taxon>
        <taxon>Micromonosporales</taxon>
        <taxon>Micromonosporaceae</taxon>
        <taxon>Paractinoplanes</taxon>
    </lineage>
</organism>
<dbReference type="PROSITE" id="PS01081">
    <property type="entry name" value="HTH_TETR_1"/>
    <property type="match status" value="1"/>
</dbReference>
<proteinExistence type="predicted"/>
<dbReference type="Proteomes" id="UP000542742">
    <property type="component" value="Unassembled WGS sequence"/>
</dbReference>
<dbReference type="InterPro" id="IPR001647">
    <property type="entry name" value="HTH_TetR"/>
</dbReference>
<dbReference type="InterPro" id="IPR009057">
    <property type="entry name" value="Homeodomain-like_sf"/>
</dbReference>
<evidence type="ECO:0000256" key="3">
    <source>
        <dbReference type="ARBA" id="ARBA00023125"/>
    </source>
</evidence>
<dbReference type="Pfam" id="PF00440">
    <property type="entry name" value="TetR_N"/>
    <property type="match status" value="1"/>
</dbReference>
<dbReference type="GO" id="GO:0003677">
    <property type="term" value="F:DNA binding"/>
    <property type="evidence" value="ECO:0007669"/>
    <property type="project" value="UniProtKB-UniRule"/>
</dbReference>
<evidence type="ECO:0000256" key="2">
    <source>
        <dbReference type="ARBA" id="ARBA00023015"/>
    </source>
</evidence>
<dbReference type="PANTHER" id="PTHR47506">
    <property type="entry name" value="TRANSCRIPTIONAL REGULATORY PROTEIN"/>
    <property type="match status" value="1"/>
</dbReference>